<evidence type="ECO:0000259" key="2">
    <source>
        <dbReference type="Pfam" id="PF18962"/>
    </source>
</evidence>
<organism evidence="3 4">
    <name type="scientific">Mariniradius sediminis</name>
    <dbReference type="NCBI Taxonomy" id="2909237"/>
    <lineage>
        <taxon>Bacteria</taxon>
        <taxon>Pseudomonadati</taxon>
        <taxon>Bacteroidota</taxon>
        <taxon>Cytophagia</taxon>
        <taxon>Cytophagales</taxon>
        <taxon>Cyclobacteriaceae</taxon>
        <taxon>Mariniradius</taxon>
    </lineage>
</organism>
<reference evidence="3 4" key="1">
    <citation type="submission" date="2022-01" db="EMBL/GenBank/DDBJ databases">
        <title>Mariniradius saccharolyticus sp. nov., isolated from sediment of a river.</title>
        <authorList>
            <person name="Liu H."/>
        </authorList>
    </citation>
    <scope>NUCLEOTIDE SEQUENCE [LARGE SCALE GENOMIC DNA]</scope>
    <source>
        <strain evidence="3 4">RY-2</strain>
    </source>
</reference>
<name>A0ABS9BQF3_9BACT</name>
<feature type="domain" description="Secretion system C-terminal sorting" evidence="2">
    <location>
        <begin position="567"/>
        <end position="638"/>
    </location>
</feature>
<proteinExistence type="predicted"/>
<dbReference type="RefSeq" id="WP_234859868.1">
    <property type="nucleotide sequence ID" value="NZ_JAKEVZ010000001.1"/>
</dbReference>
<dbReference type="InterPro" id="IPR026444">
    <property type="entry name" value="Secre_tail"/>
</dbReference>
<evidence type="ECO:0000313" key="4">
    <source>
        <dbReference type="Proteomes" id="UP001201449"/>
    </source>
</evidence>
<feature type="region of interest" description="Disordered" evidence="1">
    <location>
        <begin position="56"/>
        <end position="93"/>
    </location>
</feature>
<dbReference type="Pfam" id="PF18962">
    <property type="entry name" value="Por_Secre_tail"/>
    <property type="match status" value="1"/>
</dbReference>
<dbReference type="EMBL" id="JAKEVZ010000001">
    <property type="protein sequence ID" value="MCF1749700.1"/>
    <property type="molecule type" value="Genomic_DNA"/>
</dbReference>
<evidence type="ECO:0000313" key="3">
    <source>
        <dbReference type="EMBL" id="MCF1749700.1"/>
    </source>
</evidence>
<evidence type="ECO:0000256" key="1">
    <source>
        <dbReference type="SAM" id="MobiDB-lite"/>
    </source>
</evidence>
<accession>A0ABS9BQF3</accession>
<gene>
    <name evidence="3" type="ORF">L0U89_01350</name>
</gene>
<dbReference type="NCBIfam" id="TIGR04183">
    <property type="entry name" value="Por_Secre_tail"/>
    <property type="match status" value="1"/>
</dbReference>
<dbReference type="Proteomes" id="UP001201449">
    <property type="component" value="Unassembled WGS sequence"/>
</dbReference>
<sequence length="641" mass="70988">MLVPSNTPDYDGGHRLYVFVKAGETVFWGFRVVSSSVSTIRVRWFYDPTTSGFFPTGTNSSTRVQRSSTDYNASASGGATGRPQNASAALNGPSQITGTGYTAQSFTNNTGADRAFWVEISNANTSSSHISGGFNINFWDITVAAGTAGGFVEKPGRVYSRFWSVANSRSDPTQGSSTSLTVQKGVADSYSFHNDFGFYVPVDNTFTGASDDYFVKRVRFEGSGGWTNFFANMDGPRNDLSFEENRKSRSGTSSNYQYPLFISDPDPDIWKTTAPPTASLNIEYLAKTPPEIGGEAKVNVTVSLPAIVDVLIDLNGNLTYDAGTDILISEKYETPGTYQINWNGEDASGNPTPPDTEVEVVATVVFFPVHFPIHDLEQSLGITVTNIRPGAVENNNIFWDNSLIPRTGITPGDSPRSIAVNTTGVPGPDHVWWATGDNGFGNNVTINTWAGSYFTEVRENFRILPVQWLYFRGKSIENRVRIEWATAKEKDNAGFDIMRSRDAKNWEKIGEEKGKGDSDVPVAYQFWDTQPMVGPNYYRLRQFDFDGKEEFTAVIRVDFIPDWDIYIYPNPVQRELFIQSKDIDEMEVSLFDPNGKATSFFPKVMDSDKMSLDISALDAGVYIIQVKKGEKVYSKKVIKSN</sequence>
<keyword evidence="4" id="KW-1185">Reference proteome</keyword>
<protein>
    <submittedName>
        <fullName evidence="3">T9SS type A sorting domain-containing protein</fullName>
    </submittedName>
</protein>
<comment type="caution">
    <text evidence="3">The sequence shown here is derived from an EMBL/GenBank/DDBJ whole genome shotgun (WGS) entry which is preliminary data.</text>
</comment>